<dbReference type="CDD" id="cd01335">
    <property type="entry name" value="Radical_SAM"/>
    <property type="match status" value="1"/>
</dbReference>
<dbReference type="GO" id="GO:0046872">
    <property type="term" value="F:metal ion binding"/>
    <property type="evidence" value="ECO:0007669"/>
    <property type="project" value="UniProtKB-KW"/>
</dbReference>
<dbReference type="Pfam" id="PF04055">
    <property type="entry name" value="Radical_SAM"/>
    <property type="match status" value="1"/>
</dbReference>
<dbReference type="RefSeq" id="WP_353947419.1">
    <property type="nucleotide sequence ID" value="NZ_CP159535.1"/>
</dbReference>
<reference evidence="7" key="1">
    <citation type="submission" date="2024-06" db="EMBL/GenBank/DDBJ databases">
        <title>Streptomyces sp. strain HUAS MG91 genome sequences.</title>
        <authorList>
            <person name="Mo P."/>
        </authorList>
    </citation>
    <scope>NUCLEOTIDE SEQUENCE</scope>
    <source>
        <strain evidence="7">HUAS MG91</strain>
        <plasmid evidence="7">punmamed1</plasmid>
    </source>
</reference>
<dbReference type="InterPro" id="IPR023404">
    <property type="entry name" value="rSAM_horseshoe"/>
</dbReference>
<organism evidence="7">
    <name type="scientific">Streptomyces tabacisoli</name>
    <dbReference type="NCBI Taxonomy" id="3156398"/>
    <lineage>
        <taxon>Bacteria</taxon>
        <taxon>Bacillati</taxon>
        <taxon>Actinomycetota</taxon>
        <taxon>Actinomycetes</taxon>
        <taxon>Kitasatosporales</taxon>
        <taxon>Streptomycetaceae</taxon>
        <taxon>Streptomyces</taxon>
    </lineage>
</organism>
<dbReference type="AlphaFoldDB" id="A0AAU8J6B8"/>
<gene>
    <name evidence="7" type="ORF">ABII15_38950</name>
</gene>
<evidence type="ECO:0000259" key="6">
    <source>
        <dbReference type="PROSITE" id="PS51918"/>
    </source>
</evidence>
<dbReference type="Gene3D" id="3.80.30.20">
    <property type="entry name" value="tm_1862 like domain"/>
    <property type="match status" value="1"/>
</dbReference>
<dbReference type="GO" id="GO:0003824">
    <property type="term" value="F:catalytic activity"/>
    <property type="evidence" value="ECO:0007669"/>
    <property type="project" value="InterPro"/>
</dbReference>
<dbReference type="InterPro" id="IPR051198">
    <property type="entry name" value="BchE-like"/>
</dbReference>
<proteinExistence type="predicted"/>
<dbReference type="GO" id="GO:0051536">
    <property type="term" value="F:iron-sulfur cluster binding"/>
    <property type="evidence" value="ECO:0007669"/>
    <property type="project" value="UniProtKB-KW"/>
</dbReference>
<name>A0AAU8J6B8_9ACTN</name>
<dbReference type="KEGG" id="stac:ABII15_38950"/>
<evidence type="ECO:0000256" key="2">
    <source>
        <dbReference type="ARBA" id="ARBA00022691"/>
    </source>
</evidence>
<dbReference type="GO" id="GO:0005829">
    <property type="term" value="C:cytosol"/>
    <property type="evidence" value="ECO:0007669"/>
    <property type="project" value="TreeGrafter"/>
</dbReference>
<feature type="domain" description="Radical SAM core" evidence="6">
    <location>
        <begin position="192"/>
        <end position="427"/>
    </location>
</feature>
<dbReference type="InterPro" id="IPR007197">
    <property type="entry name" value="rSAM"/>
</dbReference>
<keyword evidence="3" id="KW-0479">Metal-binding</keyword>
<dbReference type="InterPro" id="IPR058240">
    <property type="entry name" value="rSAM_sf"/>
</dbReference>
<sequence>MKVLVLWPPHVPSYFNAGHHISTFLTANYLRTLPEVDQVRAVDAGALNYTWKEIGDLLYQERADVLAVMNDFDNVDDLPRLLTYVRTLSPDTKVVTAGRLSSQAPRSFDGYDLDAVVVGGDPEAGVAAYVRHVAGTGQAPLPGVVLRGQDVSDAAPGTFLPASEWVLPAVEEIPYQAYERMYQRDQNKFCGIPQRRELVVPASRGCPVNCSFCEVPTFQGLRDRRLTVERTIDYIRDSFTAHPFEYVAFYAPTFTLDRKWTERLCRELIALGSPYPWKCATTVAHLSEPLLEAMAASGCVRVSVGVETLDPSGHPALPRLKRMEQQRYEELAAACTRLGVELNCFVIMGLPGTTPEGAENTVRAIREASGRVRPTVYSSMDRLRAATCPAEASAFNRQLLHPDEAPDRETAQRLYGLVYGREDWVTPVTERVPQRLEQAR</sequence>
<evidence type="ECO:0000256" key="5">
    <source>
        <dbReference type="ARBA" id="ARBA00023014"/>
    </source>
</evidence>
<dbReference type="PANTHER" id="PTHR43409:SF16">
    <property type="entry name" value="SLR0320 PROTEIN"/>
    <property type="match status" value="1"/>
</dbReference>
<dbReference type="SFLD" id="SFLDS00029">
    <property type="entry name" value="Radical_SAM"/>
    <property type="match status" value="1"/>
</dbReference>
<dbReference type="SFLD" id="SFLDG01082">
    <property type="entry name" value="B12-binding_domain_containing"/>
    <property type="match status" value="1"/>
</dbReference>
<dbReference type="EMBL" id="CP159535">
    <property type="protein sequence ID" value="XCJ76010.1"/>
    <property type="molecule type" value="Genomic_DNA"/>
</dbReference>
<dbReference type="InterPro" id="IPR006638">
    <property type="entry name" value="Elp3/MiaA/NifB-like_rSAM"/>
</dbReference>
<accession>A0AAU8J6B8</accession>
<evidence type="ECO:0000313" key="7">
    <source>
        <dbReference type="EMBL" id="XCJ76010.1"/>
    </source>
</evidence>
<dbReference type="SMART" id="SM00729">
    <property type="entry name" value="Elp3"/>
    <property type="match status" value="1"/>
</dbReference>
<keyword evidence="5" id="KW-0411">Iron-sulfur</keyword>
<dbReference type="SUPFAM" id="SSF102114">
    <property type="entry name" value="Radical SAM enzymes"/>
    <property type="match status" value="1"/>
</dbReference>
<evidence type="ECO:0000256" key="1">
    <source>
        <dbReference type="ARBA" id="ARBA00001966"/>
    </source>
</evidence>
<evidence type="ECO:0000256" key="3">
    <source>
        <dbReference type="ARBA" id="ARBA00022723"/>
    </source>
</evidence>
<keyword evidence="4" id="KW-0408">Iron</keyword>
<geneLocation type="plasmid" evidence="7">
    <name>punmamed1</name>
</geneLocation>
<keyword evidence="2" id="KW-0949">S-adenosyl-L-methionine</keyword>
<dbReference type="PROSITE" id="PS51918">
    <property type="entry name" value="RADICAL_SAM"/>
    <property type="match status" value="1"/>
</dbReference>
<protein>
    <submittedName>
        <fullName evidence="7">Radical SAM protein</fullName>
    </submittedName>
</protein>
<keyword evidence="7" id="KW-0614">Plasmid</keyword>
<dbReference type="PANTHER" id="PTHR43409">
    <property type="entry name" value="ANAEROBIC MAGNESIUM-PROTOPORPHYRIN IX MONOMETHYL ESTER CYCLASE-RELATED"/>
    <property type="match status" value="1"/>
</dbReference>
<evidence type="ECO:0000256" key="4">
    <source>
        <dbReference type="ARBA" id="ARBA00023004"/>
    </source>
</evidence>
<comment type="cofactor">
    <cofactor evidence="1">
        <name>[4Fe-4S] cluster</name>
        <dbReference type="ChEBI" id="CHEBI:49883"/>
    </cofactor>
</comment>